<dbReference type="GeneID" id="54359390"/>
<reference evidence="2" key="1">
    <citation type="submission" date="2020-01" db="EMBL/GenBank/DDBJ databases">
        <authorList>
            <consortium name="DOE Joint Genome Institute"/>
            <person name="Haridas S."/>
            <person name="Albert R."/>
            <person name="Binder M."/>
            <person name="Bloem J."/>
            <person name="Labutti K."/>
            <person name="Salamov A."/>
            <person name="Andreopoulos B."/>
            <person name="Baker S.E."/>
            <person name="Barry K."/>
            <person name="Bills G."/>
            <person name="Bluhm B.H."/>
            <person name="Cannon C."/>
            <person name="Castanera R."/>
            <person name="Culley D.E."/>
            <person name="Daum C."/>
            <person name="Ezra D."/>
            <person name="Gonzalez J.B."/>
            <person name="Henrissat B."/>
            <person name="Kuo A."/>
            <person name="Liang C."/>
            <person name="Lipzen A."/>
            <person name="Lutzoni F."/>
            <person name="Magnuson J."/>
            <person name="Mondo S."/>
            <person name="Nolan M."/>
            <person name="Ohm R."/>
            <person name="Pangilinan J."/>
            <person name="Park H.-J."/>
            <person name="Ramirez L."/>
            <person name="Alfaro M."/>
            <person name="Sun H."/>
            <person name="Tritt A."/>
            <person name="Yoshinaga Y."/>
            <person name="Zwiers L.-H."/>
            <person name="Turgeon B.G."/>
            <person name="Goodwin S.B."/>
            <person name="Spatafora J.W."/>
            <person name="Crous P.W."/>
            <person name="Grigoriev I.V."/>
        </authorList>
    </citation>
    <scope>NUCLEOTIDE SEQUENCE</scope>
    <source>
        <strain evidence="2">CBS 342.82</strain>
    </source>
</reference>
<evidence type="ECO:0008006" key="3">
    <source>
        <dbReference type="Google" id="ProtNLM"/>
    </source>
</evidence>
<dbReference type="RefSeq" id="XP_033458491.1">
    <property type="nucleotide sequence ID" value="XM_033601590.1"/>
</dbReference>
<reference evidence="2" key="2">
    <citation type="submission" date="2020-04" db="EMBL/GenBank/DDBJ databases">
        <authorList>
            <consortium name="NCBI Genome Project"/>
        </authorList>
    </citation>
    <scope>NUCLEOTIDE SEQUENCE</scope>
    <source>
        <strain evidence="2">CBS 342.82</strain>
    </source>
</reference>
<gene>
    <name evidence="2" type="ORF">K489DRAFT_322040</name>
</gene>
<dbReference type="Proteomes" id="UP000504637">
    <property type="component" value="Unplaced"/>
</dbReference>
<accession>A0A6J3M096</accession>
<protein>
    <recommendedName>
        <fullName evidence="3">DUF4185 domain-containing protein</fullName>
    </recommendedName>
</protein>
<dbReference type="OrthoDB" id="2583188at2759"/>
<reference evidence="2" key="3">
    <citation type="submission" date="2025-08" db="UniProtKB">
        <authorList>
            <consortium name="RefSeq"/>
        </authorList>
    </citation>
    <scope>IDENTIFICATION</scope>
    <source>
        <strain evidence="2">CBS 342.82</strain>
    </source>
</reference>
<evidence type="ECO:0000313" key="1">
    <source>
        <dbReference type="Proteomes" id="UP000504637"/>
    </source>
</evidence>
<dbReference type="AlphaFoldDB" id="A0A6J3M096"/>
<keyword evidence="1" id="KW-1185">Reference proteome</keyword>
<proteinExistence type="predicted"/>
<organism evidence="2">
    <name type="scientific">Dissoconium aciculare CBS 342.82</name>
    <dbReference type="NCBI Taxonomy" id="1314786"/>
    <lineage>
        <taxon>Eukaryota</taxon>
        <taxon>Fungi</taxon>
        <taxon>Dikarya</taxon>
        <taxon>Ascomycota</taxon>
        <taxon>Pezizomycotina</taxon>
        <taxon>Dothideomycetes</taxon>
        <taxon>Dothideomycetidae</taxon>
        <taxon>Mycosphaerellales</taxon>
        <taxon>Dissoconiaceae</taxon>
        <taxon>Dissoconium</taxon>
    </lineage>
</organism>
<name>A0A6J3M096_9PEZI</name>
<evidence type="ECO:0000313" key="2">
    <source>
        <dbReference type="RefSeq" id="XP_033458491.1"/>
    </source>
</evidence>
<sequence>MFVKIRSTRIQIDRQITDHAHSSVPPVASYAQPTEPVKPKVKGEPQLIGVVSDPRLNRDSGCSVRLGSRVLWVYRDTQFTNPDGSVRNLPIICNTASWSDYHPNGQPVLQSNHPQADAFRETALYQYGGPMSDESFFSLKHYDCHPAGNRDDGTRICIWPDTPPIVTQTSESGQITAYSWIRRSHITNTMGVVVENPAVALYKITYDPAVHTGDILPDVHLVNKSFWPENAIPYGNYGTLLSKDKSTLYLYGQTGGGMHVRTSLARVPVSHIEDPSAYEFWVSNSWTKDRPTINQDGTWLIDCNIGGQGTYFFSELWGCYVWIGGGPFPGPSFHITTALQPEGPWIQPYKFFEARNGSADLGAYSLQAHPDLNADPNDNAVYLTYTKNDNVPGGGTAYSTPLYRVEWE</sequence>